<feature type="region of interest" description="Disordered" evidence="2">
    <location>
        <begin position="225"/>
        <end position="272"/>
    </location>
</feature>
<evidence type="ECO:0000313" key="4">
    <source>
        <dbReference type="EMBL" id="KAF6748822.1"/>
    </source>
</evidence>
<dbReference type="SUPFAM" id="SSF54637">
    <property type="entry name" value="Thioesterase/thiol ester dehydrase-isomerase"/>
    <property type="match status" value="1"/>
</dbReference>
<proteinExistence type="inferred from homology"/>
<evidence type="ECO:0000256" key="3">
    <source>
        <dbReference type="SAM" id="Phobius"/>
    </source>
</evidence>
<dbReference type="PROSITE" id="PS51257">
    <property type="entry name" value="PROKAR_LIPOPROTEIN"/>
    <property type="match status" value="1"/>
</dbReference>
<accession>A0A8H6HM05</accession>
<dbReference type="AlphaFoldDB" id="A0A8H6HM05"/>
<comment type="caution">
    <text evidence="4">The sequence shown here is derived from an EMBL/GenBank/DDBJ whole genome shotgun (WGS) entry which is preliminary data.</text>
</comment>
<dbReference type="Pfam" id="PF13279">
    <property type="entry name" value="4HBT_2"/>
    <property type="match status" value="1"/>
</dbReference>
<keyword evidence="3" id="KW-1133">Transmembrane helix</keyword>
<protein>
    <submittedName>
        <fullName evidence="4">Uncharacterized protein</fullName>
    </submittedName>
</protein>
<feature type="compositionally biased region" description="Polar residues" evidence="2">
    <location>
        <begin position="237"/>
        <end position="256"/>
    </location>
</feature>
<dbReference type="PANTHER" id="PTHR12475">
    <property type="match status" value="1"/>
</dbReference>
<keyword evidence="5" id="KW-1185">Reference proteome</keyword>
<feature type="compositionally biased region" description="Low complexity" evidence="2">
    <location>
        <begin position="257"/>
        <end position="272"/>
    </location>
</feature>
<sequence length="434" mass="48840">MRSTARLSSFDSLHSSGIPMSLACLLLPNTTKITYRLLQHMRAWMEREGLRRAGLRFMRWVLAIILIINVKSWPILWHIRLSRPVARVLLRDFWHKLRVRLSSRAVAHRLEDEWLDSVPLVGTNPFEYQGVYRTRATFDECDYNIHLSNSSYAKVLDISRFEALVQLFPLLFRSGAGMALGASHFHFIREIPAMQKFEIRTTIGSWDRKWLYLVSKFVTQSASTSKPHFQSRDTHPPYSSQCTSEVQYSNNTATPQSPDVSPSPTASSSSESLFDAIHAPSSSSSSISLPSLPSKSNFFYEPDGSLVHTVVVAKLCFKAGRLSIPPSIVLASNGFTTPTSSRRVTLSSSRDSHPQLALPSHWAKLKRIAFPAHGGSIAKLYAFYRGGWRDAQDVNRDSELWWETALGGYVEVHRSAALTDLRGLQEGLECARSL</sequence>
<comment type="similarity">
    <text evidence="1">Belongs to the lcsJ thioesterase family.</text>
</comment>
<feature type="transmembrane region" description="Helical" evidence="3">
    <location>
        <begin position="59"/>
        <end position="79"/>
    </location>
</feature>
<dbReference type="CDD" id="cd00586">
    <property type="entry name" value="4HBT"/>
    <property type="match status" value="1"/>
</dbReference>
<dbReference type="OrthoDB" id="265761at2759"/>
<dbReference type="InterPro" id="IPR029069">
    <property type="entry name" value="HotDog_dom_sf"/>
</dbReference>
<keyword evidence="3" id="KW-0812">Transmembrane</keyword>
<reference evidence="4 5" key="1">
    <citation type="submission" date="2020-07" db="EMBL/GenBank/DDBJ databases">
        <title>Comparative genomics of pyrophilous fungi reveals a link between fire events and developmental genes.</title>
        <authorList>
            <consortium name="DOE Joint Genome Institute"/>
            <person name="Steindorff A.S."/>
            <person name="Carver A."/>
            <person name="Calhoun S."/>
            <person name="Stillman K."/>
            <person name="Liu H."/>
            <person name="Lipzen A."/>
            <person name="Pangilinan J."/>
            <person name="Labutti K."/>
            <person name="Bruns T.D."/>
            <person name="Grigoriev I.V."/>
        </authorList>
    </citation>
    <scope>NUCLEOTIDE SEQUENCE [LARGE SCALE GENOMIC DNA]</scope>
    <source>
        <strain evidence="4 5">CBS 144469</strain>
    </source>
</reference>
<name>A0A8H6HM05_9AGAR</name>
<keyword evidence="3" id="KW-0472">Membrane</keyword>
<dbReference type="Gene3D" id="3.10.129.10">
    <property type="entry name" value="Hotdog Thioesterase"/>
    <property type="match status" value="1"/>
</dbReference>
<organism evidence="4 5">
    <name type="scientific">Ephemerocybe angulata</name>
    <dbReference type="NCBI Taxonomy" id="980116"/>
    <lineage>
        <taxon>Eukaryota</taxon>
        <taxon>Fungi</taxon>
        <taxon>Dikarya</taxon>
        <taxon>Basidiomycota</taxon>
        <taxon>Agaricomycotina</taxon>
        <taxon>Agaricomycetes</taxon>
        <taxon>Agaricomycetidae</taxon>
        <taxon>Agaricales</taxon>
        <taxon>Agaricineae</taxon>
        <taxon>Psathyrellaceae</taxon>
        <taxon>Ephemerocybe</taxon>
    </lineage>
</organism>
<gene>
    <name evidence="4" type="ORF">DFP72DRAFT_915538</name>
</gene>
<dbReference type="EMBL" id="JACGCI010000068">
    <property type="protein sequence ID" value="KAF6748822.1"/>
    <property type="molecule type" value="Genomic_DNA"/>
</dbReference>
<dbReference type="Proteomes" id="UP000521943">
    <property type="component" value="Unassembled WGS sequence"/>
</dbReference>
<evidence type="ECO:0000313" key="5">
    <source>
        <dbReference type="Proteomes" id="UP000521943"/>
    </source>
</evidence>
<dbReference type="PANTHER" id="PTHR12475:SF4">
    <property type="entry name" value="PROTEIN THEM6"/>
    <property type="match status" value="1"/>
</dbReference>
<dbReference type="InterPro" id="IPR051490">
    <property type="entry name" value="THEM6_lcsJ_thioesterase"/>
</dbReference>
<evidence type="ECO:0000256" key="2">
    <source>
        <dbReference type="SAM" id="MobiDB-lite"/>
    </source>
</evidence>
<evidence type="ECO:0000256" key="1">
    <source>
        <dbReference type="ARBA" id="ARBA00038476"/>
    </source>
</evidence>